<gene>
    <name evidence="2" type="ORF">AGLY_003652</name>
</gene>
<dbReference type="Gene3D" id="2.30.30.40">
    <property type="entry name" value="SH3 Domains"/>
    <property type="match status" value="1"/>
</dbReference>
<dbReference type="Proteomes" id="UP000475862">
    <property type="component" value="Unassembled WGS sequence"/>
</dbReference>
<dbReference type="PANTHER" id="PTHR12301">
    <property type="entry name" value="SAM-DOMAIN, SH3 AND NUCLEAR LOCALIZATION SIGNALS PROTEIN RELATED"/>
    <property type="match status" value="1"/>
</dbReference>
<feature type="compositionally biased region" description="Low complexity" evidence="1">
    <location>
        <begin position="608"/>
        <end position="622"/>
    </location>
</feature>
<comment type="caution">
    <text evidence="2">The sequence shown here is derived from an EMBL/GenBank/DDBJ whole genome shotgun (WGS) entry which is preliminary data.</text>
</comment>
<feature type="region of interest" description="Disordered" evidence="1">
    <location>
        <begin position="313"/>
        <end position="396"/>
    </location>
</feature>
<evidence type="ECO:0008006" key="4">
    <source>
        <dbReference type="Google" id="ProtNLM"/>
    </source>
</evidence>
<evidence type="ECO:0000313" key="2">
    <source>
        <dbReference type="EMBL" id="KAE9541661.1"/>
    </source>
</evidence>
<sequence length="657" mass="72774">MLENRVCFPKVSSYLWQTCRCVVQQADRPGKKKITLTRFLRNFKTHRRDKSRSQQNVSSRVRIRTILLFAIRARVVVRANTPDCLGMTMMDNRNRCVPMSGRNHVGNPSGFEETIHRLKVQEAMIKKERFDREHEDILREIRHGLLRYGGGGGGGGPGKSAARCNNSDETYMYDDDMLRHWYDEPPYESDPEELLMEHANNRVYYGYAKHRVPRNNNSGSVISLRSAGDISLSGGHHHHGGSGHHRQTATGLLLPASGSGQPTTIIPLRRQNRESGDYATSDVQSVWMSSLSVETNRSDYDQELYHRLRMNGMDTAMSPGHSSDYADQEDSFLQSPRHSKRQHHHRSKTSSKQLKQNQRPNRHHSSAESLPSTSSAQALMGAASQSSEESPTSCDGTQKVQVLALARAVANSSPNPYDKDALKFNKGDVILVTTMNASGIWKGMVKGCDRIGTFNFEKVQPLMNESNGLEKSKQNAKHRPKSLLQLLRTIGMEEQMSVFAMNGFGDLQSFCEIREADLDYMAPEDDSSSTDENKTDPSCDDSQETAHGQRTNNPGADVAKSKPTPKPRFSANNGNDAALSSPEYSKKASKSGDTVNASTAAKPNSCTSSEKSSDSGVSSSSSVCFGNMTRGKRNGTTHQINGKNNFGGHLVQQNVKD</sequence>
<dbReference type="EMBL" id="VYZN01000012">
    <property type="protein sequence ID" value="KAE9541661.1"/>
    <property type="molecule type" value="Genomic_DNA"/>
</dbReference>
<feature type="compositionally biased region" description="Basic residues" evidence="1">
    <location>
        <begin position="337"/>
        <end position="349"/>
    </location>
</feature>
<organism evidence="2 3">
    <name type="scientific">Aphis glycines</name>
    <name type="common">Soybean aphid</name>
    <dbReference type="NCBI Taxonomy" id="307491"/>
    <lineage>
        <taxon>Eukaryota</taxon>
        <taxon>Metazoa</taxon>
        <taxon>Ecdysozoa</taxon>
        <taxon>Arthropoda</taxon>
        <taxon>Hexapoda</taxon>
        <taxon>Insecta</taxon>
        <taxon>Pterygota</taxon>
        <taxon>Neoptera</taxon>
        <taxon>Paraneoptera</taxon>
        <taxon>Hemiptera</taxon>
        <taxon>Sternorrhyncha</taxon>
        <taxon>Aphidomorpha</taxon>
        <taxon>Aphidoidea</taxon>
        <taxon>Aphididae</taxon>
        <taxon>Aphidini</taxon>
        <taxon>Aphis</taxon>
        <taxon>Aphis</taxon>
    </lineage>
</organism>
<evidence type="ECO:0000256" key="1">
    <source>
        <dbReference type="SAM" id="MobiDB-lite"/>
    </source>
</evidence>
<feature type="region of interest" description="Disordered" evidence="1">
    <location>
        <begin position="230"/>
        <end position="281"/>
    </location>
</feature>
<reference evidence="2 3" key="1">
    <citation type="submission" date="2019-08" db="EMBL/GenBank/DDBJ databases">
        <title>The genome of the soybean aphid Biotype 1, its phylome, world population structure and adaptation to the North American continent.</title>
        <authorList>
            <person name="Giordano R."/>
            <person name="Donthu R.K."/>
            <person name="Hernandez A.G."/>
            <person name="Wright C.L."/>
            <person name="Zimin A.V."/>
        </authorList>
    </citation>
    <scope>NUCLEOTIDE SEQUENCE [LARGE SCALE GENOMIC DNA]</scope>
    <source>
        <tissue evidence="2">Whole aphids</tissue>
    </source>
</reference>
<accession>A0A6G0TZB6</accession>
<dbReference type="OrthoDB" id="10047268at2759"/>
<proteinExistence type="predicted"/>
<dbReference type="AlphaFoldDB" id="A0A6G0TZB6"/>
<feature type="compositionally biased region" description="Polar residues" evidence="1">
    <location>
        <begin position="545"/>
        <end position="554"/>
    </location>
</feature>
<dbReference type="PANTHER" id="PTHR12301:SF10">
    <property type="match status" value="1"/>
</dbReference>
<dbReference type="InterPro" id="IPR036028">
    <property type="entry name" value="SH3-like_dom_sf"/>
</dbReference>
<name>A0A6G0TZB6_APHGL</name>
<feature type="compositionally biased region" description="Polar residues" evidence="1">
    <location>
        <begin position="383"/>
        <end position="396"/>
    </location>
</feature>
<dbReference type="InterPro" id="IPR051725">
    <property type="entry name" value="SAM-SH3_domain_protein"/>
</dbReference>
<feature type="region of interest" description="Disordered" evidence="1">
    <location>
        <begin position="522"/>
        <end position="657"/>
    </location>
</feature>
<protein>
    <recommendedName>
        <fullName evidence="4">SH3 domain-containing protein</fullName>
    </recommendedName>
</protein>
<feature type="compositionally biased region" description="Polar residues" evidence="1">
    <location>
        <begin position="591"/>
        <end position="607"/>
    </location>
</feature>
<dbReference type="SUPFAM" id="SSF50044">
    <property type="entry name" value="SH3-domain"/>
    <property type="match status" value="1"/>
</dbReference>
<feature type="compositionally biased region" description="Basic residues" evidence="1">
    <location>
        <begin position="235"/>
        <end position="247"/>
    </location>
</feature>
<keyword evidence="3" id="KW-1185">Reference proteome</keyword>
<evidence type="ECO:0000313" key="3">
    <source>
        <dbReference type="Proteomes" id="UP000475862"/>
    </source>
</evidence>